<dbReference type="EMBL" id="JAAEDH010000006">
    <property type="protein sequence ID" value="MBR0654865.1"/>
    <property type="molecule type" value="Genomic_DNA"/>
</dbReference>
<dbReference type="InterPro" id="IPR003593">
    <property type="entry name" value="AAA+_ATPase"/>
</dbReference>
<dbReference type="PANTHER" id="PTHR43776:SF7">
    <property type="entry name" value="D,D-DIPEPTIDE TRANSPORT ATP-BINDING PROTEIN DDPF-RELATED"/>
    <property type="match status" value="1"/>
</dbReference>
<keyword evidence="4" id="KW-0547">Nucleotide-binding</keyword>
<sequence>MSEVAQPLVRARALARHFPGQGGKRVTAVDGVSFDIARGETLALVGESGCGKTTTGRMLVRLVEPDAGTMAFDGMDMATLTAGELRGLRQRMQLIFQDPGSAFNPRMNVATLIAEPMRLAGYPPAEQRARVAELLPLVGLAPEYAERFPHEFSGGQRQRIGIARALALRPDFIVCDEPVSALDVSVQAQVINLLTELQRQFGLTYLFISHDLRVVRHVATRIAVMYLGRIVETAPKAALYATPRHPYTRALLSAVPSHRPGVARTRLADIGEIASADAIPSGCRFHTRCPHAIALCREKDPELTTIGDGHEAACHRLDDLAA</sequence>
<evidence type="ECO:0000256" key="1">
    <source>
        <dbReference type="ARBA" id="ARBA00004417"/>
    </source>
</evidence>
<dbReference type="Proteomes" id="UP001196068">
    <property type="component" value="Unassembled WGS sequence"/>
</dbReference>
<feature type="domain" description="ABC transporter" evidence="6">
    <location>
        <begin position="9"/>
        <end position="252"/>
    </location>
</feature>
<comment type="subcellular location">
    <subcellularLocation>
        <location evidence="1">Cell inner membrane</location>
        <topology evidence="1">Peripheral membrane protein</topology>
    </subcellularLocation>
</comment>
<organism evidence="7 8">
    <name type="scientific">Plastoroseomonas arctica</name>
    <dbReference type="NCBI Taxonomy" id="1509237"/>
    <lineage>
        <taxon>Bacteria</taxon>
        <taxon>Pseudomonadati</taxon>
        <taxon>Pseudomonadota</taxon>
        <taxon>Alphaproteobacteria</taxon>
        <taxon>Acetobacterales</taxon>
        <taxon>Acetobacteraceae</taxon>
        <taxon>Plastoroseomonas</taxon>
    </lineage>
</organism>
<dbReference type="GO" id="GO:0016887">
    <property type="term" value="F:ATP hydrolysis activity"/>
    <property type="evidence" value="ECO:0007669"/>
    <property type="project" value="InterPro"/>
</dbReference>
<dbReference type="InterPro" id="IPR027417">
    <property type="entry name" value="P-loop_NTPase"/>
</dbReference>
<dbReference type="NCBIfam" id="TIGR01727">
    <property type="entry name" value="oligo_HPY"/>
    <property type="match status" value="1"/>
</dbReference>
<reference evidence="7" key="1">
    <citation type="submission" date="2020-01" db="EMBL/GenBank/DDBJ databases">
        <authorList>
            <person name="Rat A."/>
        </authorList>
    </citation>
    <scope>NUCLEOTIDE SEQUENCE</scope>
    <source>
        <strain evidence="7">LMG 28251</strain>
    </source>
</reference>
<dbReference type="GO" id="GO:0005524">
    <property type="term" value="F:ATP binding"/>
    <property type="evidence" value="ECO:0007669"/>
    <property type="project" value="UniProtKB-KW"/>
</dbReference>
<dbReference type="PANTHER" id="PTHR43776">
    <property type="entry name" value="TRANSPORT ATP-BINDING PROTEIN"/>
    <property type="match status" value="1"/>
</dbReference>
<comment type="similarity">
    <text evidence="2">Belongs to the ABC transporter superfamily.</text>
</comment>
<evidence type="ECO:0000313" key="8">
    <source>
        <dbReference type="Proteomes" id="UP001196068"/>
    </source>
</evidence>
<dbReference type="InterPro" id="IPR003439">
    <property type="entry name" value="ABC_transporter-like_ATP-bd"/>
</dbReference>
<keyword evidence="5 7" id="KW-0067">ATP-binding</keyword>
<dbReference type="Pfam" id="PF00005">
    <property type="entry name" value="ABC_tran"/>
    <property type="match status" value="1"/>
</dbReference>
<evidence type="ECO:0000256" key="5">
    <source>
        <dbReference type="ARBA" id="ARBA00022840"/>
    </source>
</evidence>
<dbReference type="GO" id="GO:0055085">
    <property type="term" value="P:transmembrane transport"/>
    <property type="evidence" value="ECO:0007669"/>
    <property type="project" value="UniProtKB-ARBA"/>
</dbReference>
<gene>
    <name evidence="7" type="ORF">GXW79_07225</name>
</gene>
<dbReference type="FunFam" id="3.40.50.300:FF:000016">
    <property type="entry name" value="Oligopeptide ABC transporter ATP-binding component"/>
    <property type="match status" value="1"/>
</dbReference>
<dbReference type="GO" id="GO:0005886">
    <property type="term" value="C:plasma membrane"/>
    <property type="evidence" value="ECO:0007669"/>
    <property type="project" value="UniProtKB-SubCell"/>
</dbReference>
<reference evidence="7" key="2">
    <citation type="journal article" date="2021" name="Syst. Appl. Microbiol.">
        <title>Roseomonas hellenica sp. nov., isolated from roots of wild-growing Alkanna tinctoria.</title>
        <authorList>
            <person name="Rat A."/>
            <person name="Naranjo H.D."/>
            <person name="Lebbe L."/>
            <person name="Cnockaert M."/>
            <person name="Krigas N."/>
            <person name="Grigoriadou K."/>
            <person name="Maloupa E."/>
            <person name="Willems A."/>
        </authorList>
    </citation>
    <scope>NUCLEOTIDE SEQUENCE</scope>
    <source>
        <strain evidence="7">LMG 28251</strain>
    </source>
</reference>
<dbReference type="InterPro" id="IPR013563">
    <property type="entry name" value="Oligopep_ABC_C"/>
</dbReference>
<evidence type="ECO:0000256" key="2">
    <source>
        <dbReference type="ARBA" id="ARBA00005417"/>
    </source>
</evidence>
<dbReference type="Pfam" id="PF08352">
    <property type="entry name" value="oligo_HPY"/>
    <property type="match status" value="1"/>
</dbReference>
<evidence type="ECO:0000256" key="4">
    <source>
        <dbReference type="ARBA" id="ARBA00022741"/>
    </source>
</evidence>
<dbReference type="PROSITE" id="PS00211">
    <property type="entry name" value="ABC_TRANSPORTER_1"/>
    <property type="match status" value="1"/>
</dbReference>
<dbReference type="GO" id="GO:0015833">
    <property type="term" value="P:peptide transport"/>
    <property type="evidence" value="ECO:0007669"/>
    <property type="project" value="InterPro"/>
</dbReference>
<protein>
    <submittedName>
        <fullName evidence="7">ABC transporter ATP-binding protein</fullName>
    </submittedName>
</protein>
<dbReference type="Gene3D" id="3.40.50.300">
    <property type="entry name" value="P-loop containing nucleotide triphosphate hydrolases"/>
    <property type="match status" value="1"/>
</dbReference>
<dbReference type="AlphaFoldDB" id="A0AAF1JVW6"/>
<proteinExistence type="inferred from homology"/>
<accession>A0AAF1JVW6</accession>
<keyword evidence="8" id="KW-1185">Reference proteome</keyword>
<evidence type="ECO:0000313" key="7">
    <source>
        <dbReference type="EMBL" id="MBR0654865.1"/>
    </source>
</evidence>
<keyword evidence="3" id="KW-0813">Transport</keyword>
<comment type="caution">
    <text evidence="7">The sequence shown here is derived from an EMBL/GenBank/DDBJ whole genome shotgun (WGS) entry which is preliminary data.</text>
</comment>
<dbReference type="PROSITE" id="PS50893">
    <property type="entry name" value="ABC_TRANSPORTER_2"/>
    <property type="match status" value="1"/>
</dbReference>
<dbReference type="SMART" id="SM00382">
    <property type="entry name" value="AAA"/>
    <property type="match status" value="1"/>
</dbReference>
<evidence type="ECO:0000259" key="6">
    <source>
        <dbReference type="PROSITE" id="PS50893"/>
    </source>
</evidence>
<dbReference type="CDD" id="cd03257">
    <property type="entry name" value="ABC_NikE_OppD_transporters"/>
    <property type="match status" value="1"/>
</dbReference>
<name>A0AAF1JVW6_9PROT</name>
<dbReference type="InterPro" id="IPR050319">
    <property type="entry name" value="ABC_transp_ATP-bind"/>
</dbReference>
<dbReference type="SUPFAM" id="SSF52540">
    <property type="entry name" value="P-loop containing nucleoside triphosphate hydrolases"/>
    <property type="match status" value="1"/>
</dbReference>
<evidence type="ECO:0000256" key="3">
    <source>
        <dbReference type="ARBA" id="ARBA00022448"/>
    </source>
</evidence>
<dbReference type="InterPro" id="IPR017871">
    <property type="entry name" value="ABC_transporter-like_CS"/>
</dbReference>